<feature type="domain" description="J" evidence="2">
    <location>
        <begin position="9"/>
        <end position="75"/>
    </location>
</feature>
<feature type="region of interest" description="Disordered" evidence="1">
    <location>
        <begin position="456"/>
        <end position="487"/>
    </location>
</feature>
<dbReference type="InterPro" id="IPR050817">
    <property type="entry name" value="DjlA_DnaK_co-chaperone"/>
</dbReference>
<name>G0S3Y0_CHATD</name>
<dbReference type="Pfam" id="PF00226">
    <property type="entry name" value="DnaJ"/>
    <property type="match status" value="1"/>
</dbReference>
<dbReference type="RefSeq" id="XP_006694338.1">
    <property type="nucleotide sequence ID" value="XM_006694275.1"/>
</dbReference>
<dbReference type="PRINTS" id="PR00625">
    <property type="entry name" value="JDOMAIN"/>
</dbReference>
<dbReference type="KEGG" id="cthr:CTHT_0039270"/>
<keyword evidence="4" id="KW-1185">Reference proteome</keyword>
<dbReference type="EMBL" id="GL988041">
    <property type="protein sequence ID" value="EGS22042.1"/>
    <property type="molecule type" value="Genomic_DNA"/>
</dbReference>
<feature type="region of interest" description="Disordered" evidence="1">
    <location>
        <begin position="99"/>
        <end position="411"/>
    </location>
</feature>
<evidence type="ECO:0000259" key="2">
    <source>
        <dbReference type="PROSITE" id="PS50076"/>
    </source>
</evidence>
<dbReference type="SUPFAM" id="SSF46565">
    <property type="entry name" value="Chaperone J-domain"/>
    <property type="match status" value="1"/>
</dbReference>
<dbReference type="CDD" id="cd06257">
    <property type="entry name" value="DnaJ"/>
    <property type="match status" value="1"/>
</dbReference>
<feature type="compositionally biased region" description="Basic and acidic residues" evidence="1">
    <location>
        <begin position="650"/>
        <end position="663"/>
    </location>
</feature>
<dbReference type="eggNOG" id="KOG0717">
    <property type="taxonomic scope" value="Eukaryota"/>
</dbReference>
<feature type="compositionally biased region" description="Low complexity" evidence="1">
    <location>
        <begin position="709"/>
        <end position="722"/>
    </location>
</feature>
<feature type="compositionally biased region" description="Low complexity" evidence="1">
    <location>
        <begin position="163"/>
        <end position="178"/>
    </location>
</feature>
<feature type="compositionally biased region" description="Low complexity" evidence="1">
    <location>
        <begin position="629"/>
        <end position="646"/>
    </location>
</feature>
<proteinExistence type="predicted"/>
<evidence type="ECO:0000256" key="1">
    <source>
        <dbReference type="SAM" id="MobiDB-lite"/>
    </source>
</evidence>
<dbReference type="HOGENOM" id="CLU_006836_0_0_1"/>
<dbReference type="AlphaFoldDB" id="G0S3Y0"/>
<dbReference type="OMA" id="YGPPKAN"/>
<accession>G0S3Y0</accession>
<evidence type="ECO:0000313" key="3">
    <source>
        <dbReference type="EMBL" id="EGS22042.1"/>
    </source>
</evidence>
<evidence type="ECO:0000313" key="4">
    <source>
        <dbReference type="Proteomes" id="UP000008066"/>
    </source>
</evidence>
<feature type="compositionally biased region" description="Polar residues" evidence="1">
    <location>
        <begin position="361"/>
        <end position="386"/>
    </location>
</feature>
<gene>
    <name evidence="3" type="ORF">CTHT_0039270</name>
</gene>
<feature type="compositionally biased region" description="Polar residues" evidence="1">
    <location>
        <begin position="616"/>
        <end position="625"/>
    </location>
</feature>
<dbReference type="OrthoDB" id="10250354at2759"/>
<feature type="compositionally biased region" description="Low complexity" evidence="1">
    <location>
        <begin position="116"/>
        <end position="126"/>
    </location>
</feature>
<organism evidence="4">
    <name type="scientific">Chaetomium thermophilum (strain DSM 1495 / CBS 144.50 / IMI 039719)</name>
    <name type="common">Thermochaetoides thermophila</name>
    <dbReference type="NCBI Taxonomy" id="759272"/>
    <lineage>
        <taxon>Eukaryota</taxon>
        <taxon>Fungi</taxon>
        <taxon>Dikarya</taxon>
        <taxon>Ascomycota</taxon>
        <taxon>Pezizomycotina</taxon>
        <taxon>Sordariomycetes</taxon>
        <taxon>Sordariomycetidae</taxon>
        <taxon>Sordariales</taxon>
        <taxon>Chaetomiaceae</taxon>
        <taxon>Thermochaetoides</taxon>
    </lineage>
</organism>
<dbReference type="Gene3D" id="1.10.287.110">
    <property type="entry name" value="DnaJ domain"/>
    <property type="match status" value="1"/>
</dbReference>
<feature type="compositionally biased region" description="Polar residues" evidence="1">
    <location>
        <begin position="537"/>
        <end position="552"/>
    </location>
</feature>
<reference evidence="3 4" key="1">
    <citation type="journal article" date="2011" name="Cell">
        <title>Insight into structure and assembly of the nuclear pore complex by utilizing the genome of a eukaryotic thermophile.</title>
        <authorList>
            <person name="Amlacher S."/>
            <person name="Sarges P."/>
            <person name="Flemming D."/>
            <person name="van Noort V."/>
            <person name="Kunze R."/>
            <person name="Devos D.P."/>
            <person name="Arumugam M."/>
            <person name="Bork P."/>
            <person name="Hurt E."/>
        </authorList>
    </citation>
    <scope>NUCLEOTIDE SEQUENCE [LARGE SCALE GENOMIC DNA]</scope>
    <source>
        <strain evidence="4">DSM 1495 / CBS 144.50 / IMI 039719</strain>
    </source>
</reference>
<dbReference type="PANTHER" id="PTHR24074">
    <property type="entry name" value="CO-CHAPERONE PROTEIN DJLA"/>
    <property type="match status" value="1"/>
</dbReference>
<dbReference type="PROSITE" id="PS50076">
    <property type="entry name" value="DNAJ_2"/>
    <property type="match status" value="1"/>
</dbReference>
<sequence length="1015" mass="110030">MAKLDLTRDYYADLELPVGADINEVKKQYRKLALKWHPDRNPGKEDEAKEKFLIISTAHEILTDPAQKAKVDAALRQRKARYPTASGVRGNPWANMAHEVNAKYGPPPQRPPMPTRPAASASASASNRYWDWGQKVKTKMDQARASSDAWERSRPQPKPASQPGPSAASAYRQSTARPTNPPPPPRSAAQARRQEASFGTRKQGFAPQAPGGDEPPVKNHHYTTTPKESMPIPPDEDETEPKKRDNTEPLSSQFRETFLDPRQRTPYAANVGERTNPFEPLNSVNRAKSMRDPGSRQFRGGGDDPARSPTAGRQRSHSVGNDGPFTRGAGQETSGNGARPSTFQNNTTNAPPTGSAFATGPSFQFGTRAAANNANGETRSSETSNMYGPPRSFSPYRRAYEQSAPDRPYPEVYRMHHSTEHRDRMRGGPWAEEIYSTPSGASRAFWQPSSAGAVPHGYVPRDSAQWQQPACSPTPSGMRRPTLNAGPNSFERMLHAQLQQVLAKAYAKRQPEQPSPSNPEPSGYVLGPKKTPAYRVSKSTAANSSHPGSFSSVPLGAATPETARFTRNSTDNINTQFVAEEKPGFHFSAGTPSPTNSPSDDHFTRAKQRARGHQSPLRNTFTASDESIAGNAAANAGATNNQQQAGSPKKIGDFKPDEWKELFTPHIFEPPQPSKLSSSPTRPIRPIKKRTTARAGASGMAARVESDSESSSSSSSNSSNSDETPRPTTAKTSGGIDGTRSPNAMDIDSPAAASPSPSPAAAPGAAPPQQANNARNVNVEPTKPEWRPGNVNNIPLGTNGTAPTNDTTTAEPKLGANIKIPHANHAGSEDTDPLLRPLFPDFRNTEPFAPPKPAGLDSFADLGSNLPFPSRPAAKVPISKDSPKKTVQLKMPSPPAAPKPPAQILEILASGAKPANGASTLNSAWISYTAEMKRYFEEWSAWNRRVTDHFAVRQRKHEDKGWAWVAAIGVDAPGVAEYLRAMEEDRVVREGWESAWRVHERVVGEWVALRAKVLG</sequence>
<feature type="compositionally biased region" description="Pro residues" evidence="1">
    <location>
        <begin position="105"/>
        <end position="115"/>
    </location>
</feature>
<feature type="compositionally biased region" description="Polar residues" evidence="1">
    <location>
        <begin position="331"/>
        <end position="352"/>
    </location>
</feature>
<feature type="compositionally biased region" description="Low complexity" evidence="1">
    <location>
        <begin position="749"/>
        <end position="774"/>
    </location>
</feature>
<feature type="compositionally biased region" description="Polar residues" evidence="1">
    <location>
        <begin position="464"/>
        <end position="475"/>
    </location>
</feature>
<feature type="region of interest" description="Disordered" evidence="1">
    <location>
        <begin position="870"/>
        <end position="898"/>
    </location>
</feature>
<feature type="compositionally biased region" description="Polar residues" evidence="1">
    <location>
        <begin position="565"/>
        <end position="577"/>
    </location>
</feature>
<feature type="region of interest" description="Disordered" evidence="1">
    <location>
        <begin position="501"/>
        <end position="814"/>
    </location>
</feature>
<dbReference type="SMART" id="SM00271">
    <property type="entry name" value="DnaJ"/>
    <property type="match status" value="1"/>
</dbReference>
<protein>
    <recommendedName>
        <fullName evidence="2">J domain-containing protein</fullName>
    </recommendedName>
</protein>
<feature type="compositionally biased region" description="Low complexity" evidence="1">
    <location>
        <begin position="797"/>
        <end position="810"/>
    </location>
</feature>
<dbReference type="InterPro" id="IPR001623">
    <property type="entry name" value="DnaJ_domain"/>
</dbReference>
<dbReference type="Proteomes" id="UP000008066">
    <property type="component" value="Unassembled WGS sequence"/>
</dbReference>
<dbReference type="InterPro" id="IPR036869">
    <property type="entry name" value="J_dom_sf"/>
</dbReference>
<dbReference type="GeneID" id="18257965"/>
<dbReference type="STRING" id="759272.G0S3Y0"/>